<comment type="caution">
    <text evidence="3">The sequence shown here is derived from an EMBL/GenBank/DDBJ whole genome shotgun (WGS) entry which is preliminary data.</text>
</comment>
<dbReference type="Gene3D" id="3.40.50.720">
    <property type="entry name" value="NAD(P)-binding Rossmann-like Domain"/>
    <property type="match status" value="1"/>
</dbReference>
<gene>
    <name evidence="3" type="ORF">H9786_15320</name>
</gene>
<feature type="region of interest" description="Disordered" evidence="1">
    <location>
        <begin position="219"/>
        <end position="253"/>
    </location>
</feature>
<accession>A0A9D2RPZ2</accession>
<feature type="compositionally biased region" description="Basic and acidic residues" evidence="1">
    <location>
        <begin position="244"/>
        <end position="253"/>
    </location>
</feature>
<dbReference type="InterPro" id="IPR036291">
    <property type="entry name" value="NAD(P)-bd_dom_sf"/>
</dbReference>
<evidence type="ECO:0000256" key="1">
    <source>
        <dbReference type="SAM" id="MobiDB-lite"/>
    </source>
</evidence>
<dbReference type="Proteomes" id="UP000823823">
    <property type="component" value="Unassembled WGS sequence"/>
</dbReference>
<organism evidence="3 4">
    <name type="scientific">Candidatus Brachybacterium merdavium</name>
    <dbReference type="NCBI Taxonomy" id="2838513"/>
    <lineage>
        <taxon>Bacteria</taxon>
        <taxon>Bacillati</taxon>
        <taxon>Actinomycetota</taxon>
        <taxon>Actinomycetes</taxon>
        <taxon>Micrococcales</taxon>
        <taxon>Dermabacteraceae</taxon>
        <taxon>Brachybacterium</taxon>
    </lineage>
</organism>
<evidence type="ECO:0000313" key="4">
    <source>
        <dbReference type="Proteomes" id="UP000823823"/>
    </source>
</evidence>
<sequence>MAQVLAVAGATGTLSRSVVTAARDAGHEVRRIARSTGVDLLTGDGLPEALRGADAVIDCSKPPTLEEQEATRWFTTAMRTLGAAAESAGIRRTVVISIVGIDRMQDYGFYRAQLVHEDAARAHCPGPVVVRATQFHDFVGTMLQRDGERFTVIDVASQPVDTRVVARELLRQATATRPEPLTQIAGPRAENTLDQARRLLAARGDDTSVVGIPASPSMRKGLMLPDPDVPTAGPTYDEWLQENVSREGRDRDG</sequence>
<reference evidence="3" key="2">
    <citation type="submission" date="2021-04" db="EMBL/GenBank/DDBJ databases">
        <authorList>
            <person name="Gilroy R."/>
        </authorList>
    </citation>
    <scope>NUCLEOTIDE SEQUENCE</scope>
    <source>
        <strain evidence="3">ChiHjej13B12-24818</strain>
    </source>
</reference>
<dbReference type="AlphaFoldDB" id="A0A9D2RPZ2"/>
<evidence type="ECO:0000259" key="2">
    <source>
        <dbReference type="Pfam" id="PF13460"/>
    </source>
</evidence>
<dbReference type="InterPro" id="IPR016040">
    <property type="entry name" value="NAD(P)-bd_dom"/>
</dbReference>
<protein>
    <submittedName>
        <fullName evidence="3">NAD(P)H-binding protein</fullName>
    </submittedName>
</protein>
<proteinExistence type="predicted"/>
<dbReference type="Pfam" id="PF13460">
    <property type="entry name" value="NAD_binding_10"/>
    <property type="match status" value="1"/>
</dbReference>
<name>A0A9D2RPZ2_9MICO</name>
<reference evidence="3" key="1">
    <citation type="journal article" date="2021" name="PeerJ">
        <title>Extensive microbial diversity within the chicken gut microbiome revealed by metagenomics and culture.</title>
        <authorList>
            <person name="Gilroy R."/>
            <person name="Ravi A."/>
            <person name="Getino M."/>
            <person name="Pursley I."/>
            <person name="Horton D.L."/>
            <person name="Alikhan N.F."/>
            <person name="Baker D."/>
            <person name="Gharbi K."/>
            <person name="Hall N."/>
            <person name="Watson M."/>
            <person name="Adriaenssens E.M."/>
            <person name="Foster-Nyarko E."/>
            <person name="Jarju S."/>
            <person name="Secka A."/>
            <person name="Antonio M."/>
            <person name="Oren A."/>
            <person name="Chaudhuri R.R."/>
            <person name="La Ragione R."/>
            <person name="Hildebrand F."/>
            <person name="Pallen M.J."/>
        </authorList>
    </citation>
    <scope>NUCLEOTIDE SEQUENCE</scope>
    <source>
        <strain evidence="3">ChiHjej13B12-24818</strain>
    </source>
</reference>
<dbReference type="EMBL" id="DWZH01000125">
    <property type="protein sequence ID" value="HJB11869.1"/>
    <property type="molecule type" value="Genomic_DNA"/>
</dbReference>
<feature type="domain" description="NAD(P)-binding" evidence="2">
    <location>
        <begin position="9"/>
        <end position="109"/>
    </location>
</feature>
<dbReference type="SUPFAM" id="SSF51735">
    <property type="entry name" value="NAD(P)-binding Rossmann-fold domains"/>
    <property type="match status" value="1"/>
</dbReference>
<evidence type="ECO:0000313" key="3">
    <source>
        <dbReference type="EMBL" id="HJB11869.1"/>
    </source>
</evidence>